<reference evidence="1" key="2">
    <citation type="journal article" date="2015" name="Data Brief">
        <title>Shoot transcriptome of the giant reed, Arundo donax.</title>
        <authorList>
            <person name="Barrero R.A."/>
            <person name="Guerrero F.D."/>
            <person name="Moolhuijzen P."/>
            <person name="Goolsby J.A."/>
            <person name="Tidwell J."/>
            <person name="Bellgard S.E."/>
            <person name="Bellgard M.I."/>
        </authorList>
    </citation>
    <scope>NUCLEOTIDE SEQUENCE</scope>
    <source>
        <tissue evidence="1">Shoot tissue taken approximately 20 cm above the soil surface</tissue>
    </source>
</reference>
<reference evidence="1" key="1">
    <citation type="submission" date="2014-09" db="EMBL/GenBank/DDBJ databases">
        <authorList>
            <person name="Magalhaes I.L.F."/>
            <person name="Oliveira U."/>
            <person name="Santos F.R."/>
            <person name="Vidigal T.H.D.A."/>
            <person name="Brescovit A.D."/>
            <person name="Santos A.J."/>
        </authorList>
    </citation>
    <scope>NUCLEOTIDE SEQUENCE</scope>
    <source>
        <tissue evidence="1">Shoot tissue taken approximately 20 cm above the soil surface</tissue>
    </source>
</reference>
<protein>
    <submittedName>
        <fullName evidence="1">Uncharacterized protein</fullName>
    </submittedName>
</protein>
<sequence length="34" mass="4063">MLCCLGWLFLYDRELLVLLFHGWGGRRGVRVARR</sequence>
<accession>A0A0A9FCA1</accession>
<proteinExistence type="predicted"/>
<dbReference type="AlphaFoldDB" id="A0A0A9FCA1"/>
<organism evidence="1">
    <name type="scientific">Arundo donax</name>
    <name type="common">Giant reed</name>
    <name type="synonym">Donax arundinaceus</name>
    <dbReference type="NCBI Taxonomy" id="35708"/>
    <lineage>
        <taxon>Eukaryota</taxon>
        <taxon>Viridiplantae</taxon>
        <taxon>Streptophyta</taxon>
        <taxon>Embryophyta</taxon>
        <taxon>Tracheophyta</taxon>
        <taxon>Spermatophyta</taxon>
        <taxon>Magnoliopsida</taxon>
        <taxon>Liliopsida</taxon>
        <taxon>Poales</taxon>
        <taxon>Poaceae</taxon>
        <taxon>PACMAD clade</taxon>
        <taxon>Arundinoideae</taxon>
        <taxon>Arundineae</taxon>
        <taxon>Arundo</taxon>
    </lineage>
</organism>
<dbReference type="EMBL" id="GBRH01187281">
    <property type="protein sequence ID" value="JAE10615.1"/>
    <property type="molecule type" value="Transcribed_RNA"/>
</dbReference>
<evidence type="ECO:0000313" key="1">
    <source>
        <dbReference type="EMBL" id="JAE10615.1"/>
    </source>
</evidence>
<name>A0A0A9FCA1_ARUDO</name>